<evidence type="ECO:0000313" key="2">
    <source>
        <dbReference type="Proteomes" id="UP000007703"/>
    </source>
</evidence>
<organism evidence="1 2">
    <name type="scientific">Clavispora lusitaniae (strain ATCC 42720)</name>
    <name type="common">Yeast</name>
    <name type="synonym">Candida lusitaniae</name>
    <dbReference type="NCBI Taxonomy" id="306902"/>
    <lineage>
        <taxon>Eukaryota</taxon>
        <taxon>Fungi</taxon>
        <taxon>Dikarya</taxon>
        <taxon>Ascomycota</taxon>
        <taxon>Saccharomycotina</taxon>
        <taxon>Pichiomycetes</taxon>
        <taxon>Metschnikowiaceae</taxon>
        <taxon>Clavispora</taxon>
    </lineage>
</organism>
<sequence length="189" mass="21903">MYSHSFPRYSRESWSQRFLCQGCSVLIDSLTSVLRTFPNGLGFSPSVYLLKGIDDMSRSSIMYFKRLGRRNTSTLLNFFVIFTDAFSRTSENVLCYIIAFLSDGFVPYLRLFEVVIDEQTQCCIEHVSLHHPHKACFNELHQHTYHVFAEKHPHDDFEQISAANSMSNVCCIRWEFADEFHGSNDGFTL</sequence>
<evidence type="ECO:0000313" key="1">
    <source>
        <dbReference type="EMBL" id="EEQ39832.1"/>
    </source>
</evidence>
<dbReference type="InParanoid" id="C4Y726"/>
<dbReference type="HOGENOM" id="CLU_1434317_0_0_1"/>
<protein>
    <submittedName>
        <fullName evidence="1">Uncharacterized protein</fullName>
    </submittedName>
</protein>
<dbReference type="VEuPathDB" id="FungiDB:CLUG_03960"/>
<accession>C4Y726</accession>
<dbReference type="Proteomes" id="UP000007703">
    <property type="component" value="Unassembled WGS sequence"/>
</dbReference>
<proteinExistence type="predicted"/>
<gene>
    <name evidence="1" type="ORF">CLUG_03960</name>
</gene>
<dbReference type="AlphaFoldDB" id="C4Y726"/>
<name>C4Y726_CLAL4</name>
<dbReference type="KEGG" id="clu:CLUG_03960"/>
<reference evidence="1 2" key="1">
    <citation type="journal article" date="2009" name="Nature">
        <title>Evolution of pathogenicity and sexual reproduction in eight Candida genomes.</title>
        <authorList>
            <person name="Butler G."/>
            <person name="Rasmussen M.D."/>
            <person name="Lin M.F."/>
            <person name="Santos M.A."/>
            <person name="Sakthikumar S."/>
            <person name="Munro C.A."/>
            <person name="Rheinbay E."/>
            <person name="Grabherr M."/>
            <person name="Forche A."/>
            <person name="Reedy J.L."/>
            <person name="Agrafioti I."/>
            <person name="Arnaud M.B."/>
            <person name="Bates S."/>
            <person name="Brown A.J."/>
            <person name="Brunke S."/>
            <person name="Costanzo M.C."/>
            <person name="Fitzpatrick D.A."/>
            <person name="de Groot P.W."/>
            <person name="Harris D."/>
            <person name="Hoyer L.L."/>
            <person name="Hube B."/>
            <person name="Klis F.M."/>
            <person name="Kodira C."/>
            <person name="Lennard N."/>
            <person name="Logue M.E."/>
            <person name="Martin R."/>
            <person name="Neiman A.M."/>
            <person name="Nikolaou E."/>
            <person name="Quail M.A."/>
            <person name="Quinn J."/>
            <person name="Santos M.C."/>
            <person name="Schmitzberger F.F."/>
            <person name="Sherlock G."/>
            <person name="Shah P."/>
            <person name="Silverstein K.A."/>
            <person name="Skrzypek M.S."/>
            <person name="Soll D."/>
            <person name="Staggs R."/>
            <person name="Stansfield I."/>
            <person name="Stumpf M.P."/>
            <person name="Sudbery P.E."/>
            <person name="Srikantha T."/>
            <person name="Zeng Q."/>
            <person name="Berman J."/>
            <person name="Berriman M."/>
            <person name="Heitman J."/>
            <person name="Gow N.A."/>
            <person name="Lorenz M.C."/>
            <person name="Birren B.W."/>
            <person name="Kellis M."/>
            <person name="Cuomo C.A."/>
        </authorList>
    </citation>
    <scope>NUCLEOTIDE SEQUENCE [LARGE SCALE GENOMIC DNA]</scope>
    <source>
        <strain evidence="1 2">ATCC 42720</strain>
    </source>
</reference>
<dbReference type="EMBL" id="CH408079">
    <property type="protein sequence ID" value="EEQ39832.1"/>
    <property type="molecule type" value="Genomic_DNA"/>
</dbReference>